<feature type="compositionally biased region" description="Polar residues" evidence="5">
    <location>
        <begin position="1"/>
        <end position="26"/>
    </location>
</feature>
<dbReference type="Gene3D" id="1.50.10.130">
    <property type="entry name" value="Terpene synthase, N-terminal domain"/>
    <property type="match status" value="1"/>
</dbReference>
<dbReference type="InterPro" id="IPR050148">
    <property type="entry name" value="Terpene_synthase-like"/>
</dbReference>
<organism evidence="8">
    <name type="scientific">Psidium guajava</name>
    <name type="common">Guava</name>
    <name type="synonym">Psidium pyriferum</name>
    <dbReference type="NCBI Taxonomy" id="120290"/>
    <lineage>
        <taxon>Eukaryota</taxon>
        <taxon>Viridiplantae</taxon>
        <taxon>Streptophyta</taxon>
        <taxon>Embryophyta</taxon>
        <taxon>Tracheophyta</taxon>
        <taxon>Spermatophyta</taxon>
        <taxon>Magnoliopsida</taxon>
        <taxon>eudicotyledons</taxon>
        <taxon>Gunneridae</taxon>
        <taxon>Pentapetalae</taxon>
        <taxon>rosids</taxon>
        <taxon>malvids</taxon>
        <taxon>Myrtales</taxon>
        <taxon>Myrtaceae</taxon>
        <taxon>Myrtoideae</taxon>
        <taxon>Myrteae</taxon>
        <taxon>Pimenta group</taxon>
        <taxon>Psidium</taxon>
    </lineage>
</organism>
<dbReference type="InterPro" id="IPR005630">
    <property type="entry name" value="Terpene_synthase_metal-bd"/>
</dbReference>
<evidence type="ECO:0000256" key="3">
    <source>
        <dbReference type="ARBA" id="ARBA00022842"/>
    </source>
</evidence>
<evidence type="ECO:0000256" key="5">
    <source>
        <dbReference type="SAM" id="MobiDB-lite"/>
    </source>
</evidence>
<keyword evidence="4" id="KW-0456">Lyase</keyword>
<evidence type="ECO:0000256" key="2">
    <source>
        <dbReference type="ARBA" id="ARBA00022723"/>
    </source>
</evidence>
<dbReference type="InterPro" id="IPR036965">
    <property type="entry name" value="Terpene_synth_N_sf"/>
</dbReference>
<reference evidence="8" key="1">
    <citation type="submission" date="2023-06" db="EMBL/GenBank/DDBJ databases">
        <title>Comparative genome-wide analysis of two guava cultivars revels plasticity of sesquiterpene biosynthesis.</title>
        <authorList>
            <person name="Canal D."/>
            <person name="dos Santos P.H.D."/>
            <person name="Carpinetti-Oliveira P.A."/>
            <person name="Silva M.A."/>
            <person name="Fernandes M."/>
            <person name="Brustolini O.J.B."/>
            <person name="Ferreira A."/>
            <person name="Ferreira M.F.S."/>
        </authorList>
    </citation>
    <scope>NUCLEOTIDE SEQUENCE</scope>
    <source>
        <strain evidence="8">Pg16979</strain>
    </source>
</reference>
<evidence type="ECO:0000256" key="4">
    <source>
        <dbReference type="ARBA" id="ARBA00023239"/>
    </source>
</evidence>
<protein>
    <submittedName>
        <fullName evidence="8">Terpene synthase</fullName>
    </submittedName>
</protein>
<keyword evidence="3" id="KW-0460">Magnesium</keyword>
<accession>A0AA95ZBB6</accession>
<dbReference type="GO" id="GO:0010333">
    <property type="term" value="F:terpene synthase activity"/>
    <property type="evidence" value="ECO:0007669"/>
    <property type="project" value="InterPro"/>
</dbReference>
<dbReference type="Gene3D" id="1.10.600.10">
    <property type="entry name" value="Farnesyl Diphosphate Synthase"/>
    <property type="match status" value="1"/>
</dbReference>
<dbReference type="SFLD" id="SFLDS00005">
    <property type="entry name" value="Isoprenoid_Synthase_Type_I"/>
    <property type="match status" value="1"/>
</dbReference>
<proteinExistence type="evidence at transcript level"/>
<dbReference type="GO" id="GO:0000287">
    <property type="term" value="F:magnesium ion binding"/>
    <property type="evidence" value="ECO:0007669"/>
    <property type="project" value="InterPro"/>
</dbReference>
<dbReference type="Pfam" id="PF03936">
    <property type="entry name" value="Terpene_synth_C"/>
    <property type="match status" value="1"/>
</dbReference>
<feature type="region of interest" description="Disordered" evidence="5">
    <location>
        <begin position="1"/>
        <end position="37"/>
    </location>
</feature>
<dbReference type="PANTHER" id="PTHR31225">
    <property type="entry name" value="OS04G0344100 PROTEIN-RELATED"/>
    <property type="match status" value="1"/>
</dbReference>
<dbReference type="Pfam" id="PF01397">
    <property type="entry name" value="Terpene_synth"/>
    <property type="match status" value="1"/>
</dbReference>
<evidence type="ECO:0000256" key="1">
    <source>
        <dbReference type="ARBA" id="ARBA00001946"/>
    </source>
</evidence>
<dbReference type="InterPro" id="IPR001906">
    <property type="entry name" value="Terpene_synth_N"/>
</dbReference>
<dbReference type="InterPro" id="IPR034741">
    <property type="entry name" value="Terpene_cyclase-like_1_C"/>
</dbReference>
<dbReference type="SFLD" id="SFLDG01019">
    <property type="entry name" value="Terpene_Cyclase_Like_1_C_Termi"/>
    <property type="match status" value="1"/>
</dbReference>
<dbReference type="GO" id="GO:0016114">
    <property type="term" value="P:terpenoid biosynthetic process"/>
    <property type="evidence" value="ECO:0007669"/>
    <property type="project" value="InterPro"/>
</dbReference>
<keyword evidence="2" id="KW-0479">Metal-binding</keyword>
<dbReference type="SUPFAM" id="SSF48576">
    <property type="entry name" value="Terpenoid synthases"/>
    <property type="match status" value="1"/>
</dbReference>
<feature type="domain" description="Terpene synthase N-terminal" evidence="6">
    <location>
        <begin position="36"/>
        <end position="180"/>
    </location>
</feature>
<evidence type="ECO:0000259" key="7">
    <source>
        <dbReference type="Pfam" id="PF03936"/>
    </source>
</evidence>
<comment type="cofactor">
    <cofactor evidence="1">
        <name>Mg(2+)</name>
        <dbReference type="ChEBI" id="CHEBI:18420"/>
    </cofactor>
</comment>
<dbReference type="AlphaFoldDB" id="A0AA95ZBB6"/>
<name>A0AA95ZBB6_PSIGU</name>
<dbReference type="SUPFAM" id="SSF48239">
    <property type="entry name" value="Terpenoid cyclases/Protein prenyltransferases"/>
    <property type="match status" value="1"/>
</dbReference>
<dbReference type="PANTHER" id="PTHR31225:SF0">
    <property type="entry name" value="S-(+)-LINALOOL SYNTHASE, CHLOROPLASTIC"/>
    <property type="match status" value="1"/>
</dbReference>
<evidence type="ECO:0000313" key="8">
    <source>
        <dbReference type="EMBL" id="WNI01966.1"/>
    </source>
</evidence>
<dbReference type="InterPro" id="IPR008930">
    <property type="entry name" value="Terpenoid_cyclase/PrenylTrfase"/>
</dbReference>
<evidence type="ECO:0000259" key="6">
    <source>
        <dbReference type="Pfam" id="PF01397"/>
    </source>
</evidence>
<sequence length="548" mass="63460">MTSISAKSLTNDSSFIMSQPNQTQPLSIGREQTHQDDLRIKHEEKVKRLIDFLNERVNEPVESLIIVDTIQRLRVNSLFREQINAILQWQYTHFTSLNHGKDDVYEIALRFRLLRQEGYHVPTDVFERFKDKINGFVEGNIKGMTELYEASQMSIEGEDILDEAKDFSSKFLNALLICDLDHEQARTIESTLRYPYRKSFTRWLQPQTFVNDMPGANSWMEDLLEVANRERRIVHSGHRKEIHQINKWWKELGLGEEMKFARDQPLKWYMWSMAILTDPRLSDLRVELIKPISLVYVIDDVFDVRGTVDELILFTEVIGRWDNAGVEQLPEYMKVCFQALSDMTDDFGDIIFKKHGWNPTGFLKKMWASLCSAFLVEFQWNASGKLPNADDYLKNGTITSGVPLVLAHLFFLMGADIANQDMESKKEEAPLPNAIFLVAKILRLWDDLGCAQDENQNGYDGSYMECYLRENHGSLYQSARDHMMELISKSWKLLNEECLSPCPISAPFREACVNAAKMVSLMYNYEDKHGLGLLQEHMKLLTCDHATP</sequence>
<feature type="domain" description="Terpene synthase metal-binding" evidence="7">
    <location>
        <begin position="250"/>
        <end position="492"/>
    </location>
</feature>
<dbReference type="InterPro" id="IPR008949">
    <property type="entry name" value="Isoprenoid_synthase_dom_sf"/>
</dbReference>
<dbReference type="EMBL" id="OR232574">
    <property type="protein sequence ID" value="WNI01966.1"/>
    <property type="molecule type" value="mRNA"/>
</dbReference>